<sequence>MRRTTVAVASRLEARICQYTIAAAPHAARPRRSICSACRRSLADRSTTPSTQCRQFANFPARSSESLAPQTHYEFFPQSLPSGPPPRGAFSIDLRQLRKEFLQLQAKAHPDRHPGNAKNKAEALSARINEAYKTLQDPLLRAQYLLSLRGVDVAEDESAKLGDEDEDLLMEVLDTRESIEAAESEEELRDLKHVNDQRVEQSVKVLEQAFRDDEIALAKEEAVRLRYWINIKESLDGWEKGKPVVLVH</sequence>
<organism evidence="4 5">
    <name type="scientific">Cryomyces antarcticus</name>
    <dbReference type="NCBI Taxonomy" id="329879"/>
    <lineage>
        <taxon>Eukaryota</taxon>
        <taxon>Fungi</taxon>
        <taxon>Dikarya</taxon>
        <taxon>Ascomycota</taxon>
        <taxon>Pezizomycotina</taxon>
        <taxon>Dothideomycetes</taxon>
        <taxon>Dothideomycetes incertae sedis</taxon>
        <taxon>Cryomyces</taxon>
    </lineage>
</organism>
<gene>
    <name evidence="4" type="primary">JAC1</name>
    <name evidence="4" type="ORF">LTR16_001693</name>
</gene>
<dbReference type="PROSITE" id="PS50076">
    <property type="entry name" value="DNAJ_2"/>
    <property type="match status" value="1"/>
</dbReference>
<dbReference type="InterPro" id="IPR036869">
    <property type="entry name" value="J_dom_sf"/>
</dbReference>
<dbReference type="Proteomes" id="UP001357485">
    <property type="component" value="Unassembled WGS sequence"/>
</dbReference>
<evidence type="ECO:0000256" key="1">
    <source>
        <dbReference type="ARBA" id="ARBA00010476"/>
    </source>
</evidence>
<dbReference type="InterPro" id="IPR004640">
    <property type="entry name" value="HscB"/>
</dbReference>
<evidence type="ECO:0000313" key="4">
    <source>
        <dbReference type="EMBL" id="KAK5201729.1"/>
    </source>
</evidence>
<dbReference type="InterPro" id="IPR036386">
    <property type="entry name" value="HscB_C_sf"/>
</dbReference>
<reference evidence="4 5" key="1">
    <citation type="submission" date="2023-08" db="EMBL/GenBank/DDBJ databases">
        <title>Black Yeasts Isolated from many extreme environments.</title>
        <authorList>
            <person name="Coleine C."/>
            <person name="Stajich J.E."/>
            <person name="Selbmann L."/>
        </authorList>
    </citation>
    <scope>NUCLEOTIDE SEQUENCE [LARGE SCALE GENOMIC DNA]</scope>
    <source>
        <strain evidence="4 5">CCFEE 536</strain>
    </source>
</reference>
<name>A0ABR0LRG6_9PEZI</name>
<dbReference type="Gene3D" id="1.20.1280.20">
    <property type="entry name" value="HscB, C-terminal domain"/>
    <property type="match status" value="1"/>
</dbReference>
<evidence type="ECO:0000313" key="5">
    <source>
        <dbReference type="Proteomes" id="UP001357485"/>
    </source>
</evidence>
<dbReference type="NCBIfam" id="TIGR00714">
    <property type="entry name" value="hscB"/>
    <property type="match status" value="1"/>
</dbReference>
<comment type="similarity">
    <text evidence="1">Belongs to the HscB family.</text>
</comment>
<dbReference type="EMBL" id="JAVRRA010016514">
    <property type="protein sequence ID" value="KAK5201729.1"/>
    <property type="molecule type" value="Genomic_DNA"/>
</dbReference>
<keyword evidence="2" id="KW-0143">Chaperone</keyword>
<protein>
    <submittedName>
        <fullName evidence="4">Molecular chaperone</fullName>
    </submittedName>
</protein>
<dbReference type="SUPFAM" id="SSF47144">
    <property type="entry name" value="HSC20 (HSCB), C-terminal oligomerisation domain"/>
    <property type="match status" value="1"/>
</dbReference>
<dbReference type="Gene3D" id="1.10.287.110">
    <property type="entry name" value="DnaJ domain"/>
    <property type="match status" value="1"/>
</dbReference>
<dbReference type="CDD" id="cd06257">
    <property type="entry name" value="DnaJ"/>
    <property type="match status" value="1"/>
</dbReference>
<evidence type="ECO:0000256" key="2">
    <source>
        <dbReference type="ARBA" id="ARBA00023186"/>
    </source>
</evidence>
<dbReference type="PANTHER" id="PTHR14021">
    <property type="entry name" value="IRON-SULFUR CLUSTER CO-CHAPERONE PROTEIN HSCB"/>
    <property type="match status" value="1"/>
</dbReference>
<accession>A0ABR0LRG6</accession>
<dbReference type="InterPro" id="IPR009073">
    <property type="entry name" value="HscB_oligo_C"/>
</dbReference>
<dbReference type="SUPFAM" id="SSF46565">
    <property type="entry name" value="Chaperone J-domain"/>
    <property type="match status" value="1"/>
</dbReference>
<dbReference type="Pfam" id="PF00226">
    <property type="entry name" value="DnaJ"/>
    <property type="match status" value="1"/>
</dbReference>
<dbReference type="SMART" id="SM00271">
    <property type="entry name" value="DnaJ"/>
    <property type="match status" value="1"/>
</dbReference>
<dbReference type="InterPro" id="IPR001623">
    <property type="entry name" value="DnaJ_domain"/>
</dbReference>
<dbReference type="Pfam" id="PF07743">
    <property type="entry name" value="HSCB_C"/>
    <property type="match status" value="1"/>
</dbReference>
<comment type="caution">
    <text evidence="4">The sequence shown here is derived from an EMBL/GenBank/DDBJ whole genome shotgun (WGS) entry which is preliminary data.</text>
</comment>
<keyword evidence="5" id="KW-1185">Reference proteome</keyword>
<evidence type="ECO:0000259" key="3">
    <source>
        <dbReference type="PROSITE" id="PS50076"/>
    </source>
</evidence>
<proteinExistence type="inferred from homology"/>
<dbReference type="PANTHER" id="PTHR14021:SF15">
    <property type="entry name" value="IRON-SULFUR CLUSTER CO-CHAPERONE PROTEIN HSCB"/>
    <property type="match status" value="1"/>
</dbReference>
<feature type="domain" description="J" evidence="3">
    <location>
        <begin position="71"/>
        <end position="148"/>
    </location>
</feature>